<feature type="compositionally biased region" description="Basic and acidic residues" evidence="1">
    <location>
        <begin position="624"/>
        <end position="654"/>
    </location>
</feature>
<feature type="compositionally biased region" description="Basic residues" evidence="1">
    <location>
        <begin position="604"/>
        <end position="623"/>
    </location>
</feature>
<accession>A0AAD1XXJ8</accession>
<reference evidence="2" key="1">
    <citation type="submission" date="2023-07" db="EMBL/GenBank/DDBJ databases">
        <authorList>
            <consortium name="AG Swart"/>
            <person name="Singh M."/>
            <person name="Singh A."/>
            <person name="Seah K."/>
            <person name="Emmerich C."/>
        </authorList>
    </citation>
    <scope>NUCLEOTIDE SEQUENCE</scope>
    <source>
        <strain evidence="2">DP1</strain>
    </source>
</reference>
<dbReference type="AlphaFoldDB" id="A0AAD1XXJ8"/>
<dbReference type="EMBL" id="CAMPGE010022354">
    <property type="protein sequence ID" value="CAI2380401.1"/>
    <property type="molecule type" value="Genomic_DNA"/>
</dbReference>
<evidence type="ECO:0000256" key="1">
    <source>
        <dbReference type="SAM" id="MobiDB-lite"/>
    </source>
</evidence>
<sequence>MPRSKKNKQFKNTMKMNDTINELGRHLFTSSRVSCKVTMEGCSISSMHALKEIMSSTGWEAGNPMDLMNDDKMFKADKENVVRVTTNLSEDDSETDNTLGDSITSENLLRHSSGLLNSPPKLSKDYKRFSQELPADQDLSENIQNLPPVKILDANEKLSELDSEGYRAIWARLMYNDVYSMRRTKHWVRIEEEIDTSNTCDIAGTYYQNVMGMVDTDHLKSNFSERDDIALSMLLNKVYSEKSYYYNKFQECASEALEFVKSIVGERCVESLISILILCVLRGVRERRRIVLHHIKDLVVCEKKIEQKKLFKVMMLKPFKGSEALYKKFLKQFMTTMVILVKGTQALLEMFQYLTTNSEPSIADYDFKNLGKVLFNGIIYNNPLVQECLNEIDRELPGQPIILCSSYESLSEGETPQKPELEYNSIKVHNYMRLSDGEKSEFILFILKTKAVKFKDIEITNRRPFTSKDFRDLMINPQADLYGVKFPEPKQQSQSYRHFVRLFRYKTENKPILKGWKRFRSDSYSSSDNLSDQDFPHEIFESDIPTSLIDDKYGLDDDHTKEPIPCKNQPTKIEEINNGFEELLREEEKKNLEEKMMQEEQKKRQEKGKKKKKKKRNKRKNKNKKDDTVNKSAAKKEVEKEIKQERTKVNEKPQGRQQGKPHRRKEVQEVFYEDCVVIEEFNKRTLEDLTDEMFEKQFEEFTENLSHKFFSKEDKKKFNKTYGTKIKPNIISGWISALQNKIGKYLGIDCVPLCS</sequence>
<feature type="compositionally biased region" description="Basic and acidic residues" evidence="1">
    <location>
        <begin position="551"/>
        <end position="564"/>
    </location>
</feature>
<dbReference type="Proteomes" id="UP001295684">
    <property type="component" value="Unassembled WGS sequence"/>
</dbReference>
<protein>
    <submittedName>
        <fullName evidence="2">Uncharacterized protein</fullName>
    </submittedName>
</protein>
<proteinExistence type="predicted"/>
<name>A0AAD1XXJ8_EUPCR</name>
<feature type="compositionally biased region" description="Basic and acidic residues" evidence="1">
    <location>
        <begin position="594"/>
        <end position="603"/>
    </location>
</feature>
<keyword evidence="3" id="KW-1185">Reference proteome</keyword>
<comment type="caution">
    <text evidence="2">The sequence shown here is derived from an EMBL/GenBank/DDBJ whole genome shotgun (WGS) entry which is preliminary data.</text>
</comment>
<feature type="region of interest" description="Disordered" evidence="1">
    <location>
        <begin position="594"/>
        <end position="665"/>
    </location>
</feature>
<organism evidence="2 3">
    <name type="scientific">Euplotes crassus</name>
    <dbReference type="NCBI Taxonomy" id="5936"/>
    <lineage>
        <taxon>Eukaryota</taxon>
        <taxon>Sar</taxon>
        <taxon>Alveolata</taxon>
        <taxon>Ciliophora</taxon>
        <taxon>Intramacronucleata</taxon>
        <taxon>Spirotrichea</taxon>
        <taxon>Hypotrichia</taxon>
        <taxon>Euplotida</taxon>
        <taxon>Euplotidae</taxon>
        <taxon>Moneuplotes</taxon>
    </lineage>
</organism>
<gene>
    <name evidence="2" type="ORF">ECRASSUSDP1_LOCUS21835</name>
</gene>
<feature type="region of interest" description="Disordered" evidence="1">
    <location>
        <begin position="551"/>
        <end position="574"/>
    </location>
</feature>
<evidence type="ECO:0000313" key="3">
    <source>
        <dbReference type="Proteomes" id="UP001295684"/>
    </source>
</evidence>
<evidence type="ECO:0000313" key="2">
    <source>
        <dbReference type="EMBL" id="CAI2380401.1"/>
    </source>
</evidence>